<dbReference type="EMBL" id="BAAAHB010000001">
    <property type="protein sequence ID" value="GAA0442241.1"/>
    <property type="molecule type" value="Genomic_DNA"/>
</dbReference>
<name>A0ABN0ZBA0_9ACTN</name>
<evidence type="ECO:0000313" key="1">
    <source>
        <dbReference type="EMBL" id="GAA0442241.1"/>
    </source>
</evidence>
<dbReference type="Proteomes" id="UP001499895">
    <property type="component" value="Unassembled WGS sequence"/>
</dbReference>
<sequence length="56" mass="5936">MPPARCATMKPLPVRLKEAAMGEHKEPAPWFHELSPAGSDSGVLKGAWALGALLGR</sequence>
<accession>A0ABN0ZBA0</accession>
<evidence type="ECO:0000313" key="2">
    <source>
        <dbReference type="Proteomes" id="UP001499895"/>
    </source>
</evidence>
<proteinExistence type="predicted"/>
<gene>
    <name evidence="1" type="ORF">GCM10009544_01180</name>
</gene>
<comment type="caution">
    <text evidence="1">The sequence shown here is derived from an EMBL/GenBank/DDBJ whole genome shotgun (WGS) entry which is preliminary data.</text>
</comment>
<protein>
    <submittedName>
        <fullName evidence="1">Uncharacterized protein</fullName>
    </submittedName>
</protein>
<reference evidence="1 2" key="1">
    <citation type="journal article" date="2019" name="Int. J. Syst. Evol. Microbiol.">
        <title>The Global Catalogue of Microorganisms (GCM) 10K type strain sequencing project: providing services to taxonomists for standard genome sequencing and annotation.</title>
        <authorList>
            <consortium name="The Broad Institute Genomics Platform"/>
            <consortium name="The Broad Institute Genome Sequencing Center for Infectious Disease"/>
            <person name="Wu L."/>
            <person name="Ma J."/>
        </authorList>
    </citation>
    <scope>NUCLEOTIDE SEQUENCE [LARGE SCALE GENOMIC DNA]</scope>
    <source>
        <strain evidence="1 2">JCM 10649</strain>
    </source>
</reference>
<organism evidence="1 2">
    <name type="scientific">Streptomyces stramineus</name>
    <dbReference type="NCBI Taxonomy" id="173861"/>
    <lineage>
        <taxon>Bacteria</taxon>
        <taxon>Bacillati</taxon>
        <taxon>Actinomycetota</taxon>
        <taxon>Actinomycetes</taxon>
        <taxon>Kitasatosporales</taxon>
        <taxon>Streptomycetaceae</taxon>
        <taxon>Streptomyces</taxon>
    </lineage>
</organism>
<keyword evidence="2" id="KW-1185">Reference proteome</keyword>